<keyword evidence="1" id="KW-1133">Transmembrane helix</keyword>
<dbReference type="Pfam" id="PF11298">
    <property type="entry name" value="DUF3099"/>
    <property type="match status" value="1"/>
</dbReference>
<name>A0A1R4FSD1_9MICO</name>
<protein>
    <recommendedName>
        <fullName evidence="4">DUF3099 domain-containing protein</fullName>
    </recommendedName>
</protein>
<dbReference type="OrthoDB" id="4229919at2"/>
<reference evidence="2 3" key="1">
    <citation type="submission" date="2017-02" db="EMBL/GenBank/DDBJ databases">
        <authorList>
            <person name="Peterson S.W."/>
        </authorList>
    </citation>
    <scope>NUCLEOTIDE SEQUENCE [LARGE SCALE GENOMIC DNA]</scope>
    <source>
        <strain evidence="2 3">LMG 22410</strain>
    </source>
</reference>
<keyword evidence="3" id="KW-1185">Reference proteome</keyword>
<dbReference type="InterPro" id="IPR021449">
    <property type="entry name" value="DUF3099"/>
</dbReference>
<keyword evidence="1" id="KW-0812">Transmembrane</keyword>
<evidence type="ECO:0008006" key="4">
    <source>
        <dbReference type="Google" id="ProtNLM"/>
    </source>
</evidence>
<dbReference type="RefSeq" id="WP_159456916.1">
    <property type="nucleotide sequence ID" value="NZ_FUHU01000026.1"/>
</dbReference>
<sequence length="89" mass="9834">MAMNDETPSITDLPESGEADLNKRMRVYLFIMAIRVAAFLLVLVVPGWWKVLPAVVAVFSSWFAVIIANAAGMFSGRSSKSERPMKEIS</sequence>
<proteinExistence type="predicted"/>
<feature type="transmembrane region" description="Helical" evidence="1">
    <location>
        <begin position="55"/>
        <end position="76"/>
    </location>
</feature>
<keyword evidence="1" id="KW-0472">Membrane</keyword>
<dbReference type="EMBL" id="FUHU01000026">
    <property type="protein sequence ID" value="SJM58727.1"/>
    <property type="molecule type" value="Genomic_DNA"/>
</dbReference>
<feature type="transmembrane region" description="Helical" evidence="1">
    <location>
        <begin position="27"/>
        <end position="49"/>
    </location>
</feature>
<dbReference type="AlphaFoldDB" id="A0A1R4FSD1"/>
<evidence type="ECO:0000256" key="1">
    <source>
        <dbReference type="SAM" id="Phobius"/>
    </source>
</evidence>
<evidence type="ECO:0000313" key="3">
    <source>
        <dbReference type="Proteomes" id="UP000195787"/>
    </source>
</evidence>
<accession>A0A1R4FSD1</accession>
<gene>
    <name evidence="2" type="ORF">CZ674_06275</name>
</gene>
<organism evidence="2 3">
    <name type="scientific">Agrococcus casei LMG 22410</name>
    <dbReference type="NCBI Taxonomy" id="1255656"/>
    <lineage>
        <taxon>Bacteria</taxon>
        <taxon>Bacillati</taxon>
        <taxon>Actinomycetota</taxon>
        <taxon>Actinomycetes</taxon>
        <taxon>Micrococcales</taxon>
        <taxon>Microbacteriaceae</taxon>
        <taxon>Agrococcus</taxon>
    </lineage>
</organism>
<evidence type="ECO:0000313" key="2">
    <source>
        <dbReference type="EMBL" id="SJM58727.1"/>
    </source>
</evidence>
<dbReference type="Proteomes" id="UP000195787">
    <property type="component" value="Unassembled WGS sequence"/>
</dbReference>
<dbReference type="GeneID" id="303172825"/>